<name>A0A4R8MB08_9BACT</name>
<dbReference type="OrthoDB" id="552202at2"/>
<dbReference type="PANTHER" id="PTHR34988">
    <property type="entry name" value="PROTEIN, PUTATIVE-RELATED"/>
    <property type="match status" value="1"/>
</dbReference>
<comment type="caution">
    <text evidence="2">The sequence shown here is derived from an EMBL/GenBank/DDBJ whole genome shotgun (WGS) entry which is preliminary data.</text>
</comment>
<gene>
    <name evidence="2" type="ORF">C8D99_10793</name>
</gene>
<dbReference type="CDD" id="cd11378">
    <property type="entry name" value="DUF296"/>
    <property type="match status" value="1"/>
</dbReference>
<dbReference type="Proteomes" id="UP000295066">
    <property type="component" value="Unassembled WGS sequence"/>
</dbReference>
<dbReference type="EMBL" id="SORI01000007">
    <property type="protein sequence ID" value="TDY60886.1"/>
    <property type="molecule type" value="Genomic_DNA"/>
</dbReference>
<dbReference type="SUPFAM" id="SSF117856">
    <property type="entry name" value="AF0104/ALDC/Ptd012-like"/>
    <property type="match status" value="1"/>
</dbReference>
<dbReference type="AlphaFoldDB" id="A0A4R8MB08"/>
<accession>A0A4R8MB08</accession>
<protein>
    <recommendedName>
        <fullName evidence="1">PPC domain-containing protein</fullName>
    </recommendedName>
</protein>
<dbReference type="PANTHER" id="PTHR34988:SF1">
    <property type="entry name" value="DNA-BINDING PROTEIN"/>
    <property type="match status" value="1"/>
</dbReference>
<sequence>MTDLNNAGSAGRFFAFRLFPGEDLLEGIRKAVRSEGVRAGFVAAAVGSLSRACLRYAGKPDGTILEGCFETVSLSGTAEEGGEHLHASLSDPEGNVVGGHVLEGCVVRTTMEIILGELPELRFSREYCPSSTYMELAVHRRTNEKGE</sequence>
<evidence type="ECO:0000313" key="3">
    <source>
        <dbReference type="Proteomes" id="UP000295066"/>
    </source>
</evidence>
<dbReference type="Gene3D" id="3.30.1330.80">
    <property type="entry name" value="Hypothetical protein, similar to alpha- acetolactate decarboxylase, domain 2"/>
    <property type="match status" value="1"/>
</dbReference>
<reference evidence="2 3" key="1">
    <citation type="submission" date="2019-03" db="EMBL/GenBank/DDBJ databases">
        <title>Genomic Encyclopedia of Type Strains, Phase IV (KMG-IV): sequencing the most valuable type-strain genomes for metagenomic binning, comparative biology and taxonomic classification.</title>
        <authorList>
            <person name="Goeker M."/>
        </authorList>
    </citation>
    <scope>NUCLEOTIDE SEQUENCE [LARGE SCALE GENOMIC DNA]</scope>
    <source>
        <strain evidence="2 3">DSM 25964</strain>
    </source>
</reference>
<dbReference type="Pfam" id="PF03479">
    <property type="entry name" value="PCC"/>
    <property type="match status" value="1"/>
</dbReference>
<keyword evidence="3" id="KW-1185">Reference proteome</keyword>
<organism evidence="2 3">
    <name type="scientific">Aminivibrio pyruvatiphilus</name>
    <dbReference type="NCBI Taxonomy" id="1005740"/>
    <lineage>
        <taxon>Bacteria</taxon>
        <taxon>Thermotogati</taxon>
        <taxon>Synergistota</taxon>
        <taxon>Synergistia</taxon>
        <taxon>Synergistales</taxon>
        <taxon>Aminobacteriaceae</taxon>
        <taxon>Aminivibrio</taxon>
    </lineage>
</organism>
<evidence type="ECO:0000313" key="2">
    <source>
        <dbReference type="EMBL" id="TDY60886.1"/>
    </source>
</evidence>
<proteinExistence type="predicted"/>
<dbReference type="RefSeq" id="WP_133957451.1">
    <property type="nucleotide sequence ID" value="NZ_SORI01000007.1"/>
</dbReference>
<dbReference type="PROSITE" id="PS51742">
    <property type="entry name" value="PPC"/>
    <property type="match status" value="1"/>
</dbReference>
<feature type="domain" description="PPC" evidence="1">
    <location>
        <begin position="8"/>
        <end position="139"/>
    </location>
</feature>
<evidence type="ECO:0000259" key="1">
    <source>
        <dbReference type="PROSITE" id="PS51742"/>
    </source>
</evidence>
<dbReference type="InterPro" id="IPR005175">
    <property type="entry name" value="PPC_dom"/>
</dbReference>